<dbReference type="EMBL" id="PEZP01000009">
    <property type="protein sequence ID" value="PIT98390.1"/>
    <property type="molecule type" value="Genomic_DNA"/>
</dbReference>
<protein>
    <submittedName>
        <fullName evidence="2">Uncharacterized protein</fullName>
    </submittedName>
</protein>
<comment type="caution">
    <text evidence="2">The sequence shown here is derived from an EMBL/GenBank/DDBJ whole genome shotgun (WGS) entry which is preliminary data.</text>
</comment>
<proteinExistence type="predicted"/>
<gene>
    <name evidence="2" type="ORF">COT71_00905</name>
</gene>
<evidence type="ECO:0000313" key="3">
    <source>
        <dbReference type="Proteomes" id="UP000230731"/>
    </source>
</evidence>
<keyword evidence="1" id="KW-0472">Membrane</keyword>
<dbReference type="InterPro" id="IPR012902">
    <property type="entry name" value="N_methyl_site"/>
</dbReference>
<dbReference type="Pfam" id="PF07963">
    <property type="entry name" value="N_methyl"/>
    <property type="match status" value="1"/>
</dbReference>
<dbReference type="AlphaFoldDB" id="A0A2M6X052"/>
<sequence>MTPSAAPTRGFTLIEVLVGISILTLIFLAL</sequence>
<feature type="non-terminal residue" evidence="2">
    <location>
        <position position="30"/>
    </location>
</feature>
<keyword evidence="1" id="KW-1133">Transmembrane helix</keyword>
<evidence type="ECO:0000313" key="2">
    <source>
        <dbReference type="EMBL" id="PIT98390.1"/>
    </source>
</evidence>
<keyword evidence="1" id="KW-0812">Transmembrane</keyword>
<evidence type="ECO:0000256" key="1">
    <source>
        <dbReference type="SAM" id="Phobius"/>
    </source>
</evidence>
<name>A0A2M6X052_9BACT</name>
<feature type="transmembrane region" description="Helical" evidence="1">
    <location>
        <begin position="12"/>
        <end position="29"/>
    </location>
</feature>
<organism evidence="2 3">
    <name type="scientific">Candidatus Andersenbacteria bacterium CG10_big_fil_rev_8_21_14_0_10_54_11</name>
    <dbReference type="NCBI Taxonomy" id="1974485"/>
    <lineage>
        <taxon>Bacteria</taxon>
        <taxon>Candidatus Anderseniibacteriota</taxon>
    </lineage>
</organism>
<dbReference type="Proteomes" id="UP000230731">
    <property type="component" value="Unassembled WGS sequence"/>
</dbReference>
<reference evidence="3" key="1">
    <citation type="submission" date="2017-09" db="EMBL/GenBank/DDBJ databases">
        <title>Depth-based differentiation of microbial function through sediment-hosted aquifers and enrichment of novel symbionts in the deep terrestrial subsurface.</title>
        <authorList>
            <person name="Probst A.J."/>
            <person name="Ladd B."/>
            <person name="Jarett J.K."/>
            <person name="Geller-Mcgrath D.E."/>
            <person name="Sieber C.M.K."/>
            <person name="Emerson J.B."/>
            <person name="Anantharaman K."/>
            <person name="Thomas B.C."/>
            <person name="Malmstrom R."/>
            <person name="Stieglmeier M."/>
            <person name="Klingl A."/>
            <person name="Woyke T."/>
            <person name="Ryan C.M."/>
            <person name="Banfield J.F."/>
        </authorList>
    </citation>
    <scope>NUCLEOTIDE SEQUENCE [LARGE SCALE GENOMIC DNA]</scope>
</reference>
<dbReference type="PROSITE" id="PS00409">
    <property type="entry name" value="PROKAR_NTER_METHYL"/>
    <property type="match status" value="1"/>
</dbReference>
<dbReference type="NCBIfam" id="TIGR02532">
    <property type="entry name" value="IV_pilin_GFxxxE"/>
    <property type="match status" value="1"/>
</dbReference>
<accession>A0A2M6X052</accession>